<organism evidence="2 3">
    <name type="scientific">Microvenator marinus</name>
    <dbReference type="NCBI Taxonomy" id="2600177"/>
    <lineage>
        <taxon>Bacteria</taxon>
        <taxon>Deltaproteobacteria</taxon>
        <taxon>Bradymonadales</taxon>
        <taxon>Microvenatoraceae</taxon>
        <taxon>Microvenator</taxon>
    </lineage>
</organism>
<dbReference type="EMBL" id="CP042467">
    <property type="protein sequence ID" value="QED29319.1"/>
    <property type="molecule type" value="Genomic_DNA"/>
</dbReference>
<dbReference type="KEGG" id="bbae:FRD01_19190"/>
<dbReference type="GO" id="GO:0006508">
    <property type="term" value="P:proteolysis"/>
    <property type="evidence" value="ECO:0007669"/>
    <property type="project" value="InterPro"/>
</dbReference>
<dbReference type="OrthoDB" id="5478183at2"/>
<feature type="domain" description="Peptidase C14 caspase" evidence="1">
    <location>
        <begin position="54"/>
        <end position="278"/>
    </location>
</feature>
<evidence type="ECO:0000313" key="2">
    <source>
        <dbReference type="EMBL" id="QED29319.1"/>
    </source>
</evidence>
<sequence length="460" mass="49503">MNPTQFKTPILGTLLLLAACGTNPQRGTTLETRTGTLQWPDVAAGASLEESSRDVAVLVAIEDYTFLPDVPGAVQNAEDWKTFLKSNLGINQIYTLYNQDASREEVLKFAQRAAQQAGPGSRVWFVFVGHGAPSAAGEGLLVGMDAQQTPDSLNTRSAPQNEITAALAASNAEVVMVLDACFSGRDSSGAQLAKGTQPVVPVVAASVAANVTVLSAAQATEFAGALPNAERPAFSYLLLGAMRGWADDGDGALSANEAIAWTRDQLRHVPGRTQTPTLAGKPQLVLTRGAREADPGISELMRGNPLVTEQDDARHDSGKGVSLVLPPGWYLHSSVPADYWEESLTTTAEFYDANSDSKINMHVMRYGADKFVANVNVMNDSMGAQGGTMIQQQALELADGRSALYQRWRMPTPDGDVRSAVAFYVKHGDDMWILLSSTDLERADWLLRVNREVWGSLLFY</sequence>
<dbReference type="SUPFAM" id="SSF52129">
    <property type="entry name" value="Caspase-like"/>
    <property type="match status" value="1"/>
</dbReference>
<dbReference type="PROSITE" id="PS51257">
    <property type="entry name" value="PROKAR_LIPOPROTEIN"/>
    <property type="match status" value="1"/>
</dbReference>
<dbReference type="AlphaFoldDB" id="A0A5B8Y0Y2"/>
<evidence type="ECO:0000259" key="1">
    <source>
        <dbReference type="Pfam" id="PF00656"/>
    </source>
</evidence>
<gene>
    <name evidence="2" type="ORF">FRD01_19190</name>
</gene>
<protein>
    <submittedName>
        <fullName evidence="2">Caspase family protein</fullName>
    </submittedName>
</protein>
<dbReference type="Pfam" id="PF00656">
    <property type="entry name" value="Peptidase_C14"/>
    <property type="match status" value="1"/>
</dbReference>
<dbReference type="Gene3D" id="3.40.50.1460">
    <property type="match status" value="1"/>
</dbReference>
<name>A0A5B8Y0Y2_9DELT</name>
<dbReference type="InterPro" id="IPR029030">
    <property type="entry name" value="Caspase-like_dom_sf"/>
</dbReference>
<evidence type="ECO:0000313" key="3">
    <source>
        <dbReference type="Proteomes" id="UP000321595"/>
    </source>
</evidence>
<dbReference type="Proteomes" id="UP000321595">
    <property type="component" value="Chromosome"/>
</dbReference>
<dbReference type="RefSeq" id="WP_146962552.1">
    <property type="nucleotide sequence ID" value="NZ_CP042467.1"/>
</dbReference>
<reference evidence="2 3" key="1">
    <citation type="submission" date="2019-08" db="EMBL/GenBank/DDBJ databases">
        <authorList>
            <person name="Liang Q."/>
        </authorList>
    </citation>
    <scope>NUCLEOTIDE SEQUENCE [LARGE SCALE GENOMIC DNA]</scope>
    <source>
        <strain evidence="2 3">V1718</strain>
    </source>
</reference>
<proteinExistence type="predicted"/>
<accession>A0A5B8Y0Y2</accession>
<dbReference type="GO" id="GO:0004197">
    <property type="term" value="F:cysteine-type endopeptidase activity"/>
    <property type="evidence" value="ECO:0007669"/>
    <property type="project" value="InterPro"/>
</dbReference>
<dbReference type="InterPro" id="IPR011600">
    <property type="entry name" value="Pept_C14_caspase"/>
</dbReference>
<keyword evidence="3" id="KW-1185">Reference proteome</keyword>